<dbReference type="EMBL" id="FOGI01000009">
    <property type="protein sequence ID" value="SES24995.1"/>
    <property type="molecule type" value="Genomic_DNA"/>
</dbReference>
<reference evidence="3" key="1">
    <citation type="submission" date="2016-10" db="EMBL/GenBank/DDBJ databases">
        <authorList>
            <person name="Varghese N."/>
            <person name="Submissions S."/>
        </authorList>
    </citation>
    <scope>NUCLEOTIDE SEQUENCE [LARGE SCALE GENOMIC DNA]</scope>
    <source>
        <strain evidence="3">DSM 44260</strain>
    </source>
</reference>
<keyword evidence="3" id="KW-1185">Reference proteome</keyword>
<sequence>MSARHHTSAELGKRHGLRRARDIALTTGLALGALVLASGCKPVAGKPAPPVPTIPTSSTIPAPTSAPTSTETPTTTSAPPSTTTVSSGSPTASSTLKPSTPKPTAPQPGTPPPNGSAPQPGQVGFRGDRAKLKVVDGPGSAPPGTTWNSGALRFSGNVTLENVYVKGGIEYNGKGTLTIKNSVIEGNHNSWAPLLGNSGHINVSDTTITYKDDQWPGPQWGNGAIHGDATVTVQRCDISGTPDGIQNGPGNSTIEQNYIHDLLRAGTYPNNTHNDGIQSYGGPNTVIRFNRIDISADGKAYDGTHQNAAVFIMEGDAGQTTGLQIVGNYLAGGGYIMRVGASARAAVITDNKFGTTAGGWGETFVDKGATIAAWSNNVSSSNKQINKPS</sequence>
<evidence type="ECO:0000313" key="3">
    <source>
        <dbReference type="Proteomes" id="UP000199051"/>
    </source>
</evidence>
<evidence type="ECO:0000313" key="2">
    <source>
        <dbReference type="EMBL" id="SES24995.1"/>
    </source>
</evidence>
<evidence type="ECO:0000256" key="1">
    <source>
        <dbReference type="SAM" id="MobiDB-lite"/>
    </source>
</evidence>
<dbReference type="InterPro" id="IPR011050">
    <property type="entry name" value="Pectin_lyase_fold/virulence"/>
</dbReference>
<proteinExistence type="predicted"/>
<dbReference type="AlphaFoldDB" id="A0A1H9VTJ5"/>
<evidence type="ECO:0008006" key="4">
    <source>
        <dbReference type="Google" id="ProtNLM"/>
    </source>
</evidence>
<dbReference type="RefSeq" id="WP_143073578.1">
    <property type="nucleotide sequence ID" value="NZ_FOGI01000009.1"/>
</dbReference>
<accession>A0A1H9VTJ5</accession>
<feature type="compositionally biased region" description="Pro residues" evidence="1">
    <location>
        <begin position="100"/>
        <end position="115"/>
    </location>
</feature>
<dbReference type="Proteomes" id="UP000199051">
    <property type="component" value="Unassembled WGS sequence"/>
</dbReference>
<protein>
    <recommendedName>
        <fullName evidence="4">Right handed beta helix region</fullName>
    </recommendedName>
</protein>
<feature type="compositionally biased region" description="Low complexity" evidence="1">
    <location>
        <begin position="54"/>
        <end position="95"/>
    </location>
</feature>
<feature type="region of interest" description="Disordered" evidence="1">
    <location>
        <begin position="40"/>
        <end position="125"/>
    </location>
</feature>
<dbReference type="SUPFAM" id="SSF51126">
    <property type="entry name" value="Pectin lyase-like"/>
    <property type="match status" value="1"/>
</dbReference>
<gene>
    <name evidence="2" type="ORF">SAMN04487818_10972</name>
</gene>
<name>A0A1H9VTJ5_9PSEU</name>
<dbReference type="STRING" id="155974.SAMN04487818_10972"/>
<organism evidence="2 3">
    <name type="scientific">Actinokineospora terrae</name>
    <dbReference type="NCBI Taxonomy" id="155974"/>
    <lineage>
        <taxon>Bacteria</taxon>
        <taxon>Bacillati</taxon>
        <taxon>Actinomycetota</taxon>
        <taxon>Actinomycetes</taxon>
        <taxon>Pseudonocardiales</taxon>
        <taxon>Pseudonocardiaceae</taxon>
        <taxon>Actinokineospora</taxon>
    </lineage>
</organism>